<dbReference type="PANTHER" id="PTHR35093:SF3">
    <property type="entry name" value="LONG-CHAIN FATTY ACID TRANSPORT PROTEIN"/>
    <property type="match status" value="1"/>
</dbReference>
<keyword evidence="7" id="KW-0998">Cell outer membrane</keyword>
<evidence type="ECO:0000256" key="5">
    <source>
        <dbReference type="ARBA" id="ARBA00022729"/>
    </source>
</evidence>
<protein>
    <submittedName>
        <fullName evidence="9">OmpP1/FadL family transporter</fullName>
    </submittedName>
</protein>
<evidence type="ECO:0000313" key="10">
    <source>
        <dbReference type="Proteomes" id="UP001597090"/>
    </source>
</evidence>
<evidence type="ECO:0000256" key="7">
    <source>
        <dbReference type="ARBA" id="ARBA00023237"/>
    </source>
</evidence>
<evidence type="ECO:0000256" key="2">
    <source>
        <dbReference type="ARBA" id="ARBA00008163"/>
    </source>
</evidence>
<keyword evidence="5 8" id="KW-0732">Signal</keyword>
<keyword evidence="4" id="KW-0812">Transmembrane</keyword>
<feature type="signal peptide" evidence="8">
    <location>
        <begin position="1"/>
        <end position="28"/>
    </location>
</feature>
<keyword evidence="6" id="KW-0472">Membrane</keyword>
<accession>A0ABW2YPG7</accession>
<feature type="chain" id="PRO_5046636162" evidence="8">
    <location>
        <begin position="29"/>
        <end position="455"/>
    </location>
</feature>
<gene>
    <name evidence="9" type="ORF">ACFQZQ_13655</name>
</gene>
<reference evidence="10" key="1">
    <citation type="journal article" date="2019" name="Int. J. Syst. Evol. Microbiol.">
        <title>The Global Catalogue of Microorganisms (GCM) 10K type strain sequencing project: providing services to taxonomists for standard genome sequencing and annotation.</title>
        <authorList>
            <consortium name="The Broad Institute Genomics Platform"/>
            <consortium name="The Broad Institute Genome Sequencing Center for Infectious Disease"/>
            <person name="Wu L."/>
            <person name="Ma J."/>
        </authorList>
    </citation>
    <scope>NUCLEOTIDE SEQUENCE [LARGE SCALE GENOMIC DNA]</scope>
    <source>
        <strain evidence="10">CCUG 55491</strain>
    </source>
</reference>
<evidence type="ECO:0000256" key="4">
    <source>
        <dbReference type="ARBA" id="ARBA00022692"/>
    </source>
</evidence>
<evidence type="ECO:0000256" key="6">
    <source>
        <dbReference type="ARBA" id="ARBA00023136"/>
    </source>
</evidence>
<organism evidence="9 10">
    <name type="scientific">Lysobacter koreensis</name>
    <dbReference type="NCBI Taxonomy" id="266122"/>
    <lineage>
        <taxon>Bacteria</taxon>
        <taxon>Pseudomonadati</taxon>
        <taxon>Pseudomonadota</taxon>
        <taxon>Gammaproteobacteria</taxon>
        <taxon>Lysobacterales</taxon>
        <taxon>Lysobacteraceae</taxon>
        <taxon>Lysobacter</taxon>
    </lineage>
</organism>
<dbReference type="Proteomes" id="UP001597090">
    <property type="component" value="Unassembled WGS sequence"/>
</dbReference>
<evidence type="ECO:0000256" key="1">
    <source>
        <dbReference type="ARBA" id="ARBA00004571"/>
    </source>
</evidence>
<dbReference type="RefSeq" id="WP_386813468.1">
    <property type="nucleotide sequence ID" value="NZ_JBHTIH010000007.1"/>
</dbReference>
<evidence type="ECO:0000256" key="8">
    <source>
        <dbReference type="SAM" id="SignalP"/>
    </source>
</evidence>
<proteinExistence type="inferred from homology"/>
<dbReference type="Gene3D" id="2.40.160.60">
    <property type="entry name" value="Outer membrane protein transport protein (OMPP1/FadL/TodX)"/>
    <property type="match status" value="1"/>
</dbReference>
<dbReference type="SUPFAM" id="SSF56935">
    <property type="entry name" value="Porins"/>
    <property type="match status" value="1"/>
</dbReference>
<comment type="similarity">
    <text evidence="2">Belongs to the OmpP1/FadL family.</text>
</comment>
<sequence length="455" mass="48583">MQHVHRITRLSALALGITGALAFGQVQASGFQLKENSVKSMGSAFAGSGVKTGDSSVVVNNPATMTQFEGTTVQADVTVIDLSYEFTGGGQDITGRPLTGGDGGNAGDVTPVPAMSVVHKFGNGIALGAMVSAPFGLKTEYDRDWVGRYYAATSDVKIVDFTTSIAIDVVPEHLSVGLGLIYSNADVTLSKAVDFGSALFLQTPAAGRGALPAFARPQGSDGFAEVSGDDTGVGYILGVNFRPTDKLSLGLSYRSEIDYDLTGDVDWTVPTAARATFDGRGARALFQDGDVTAKLTTPSITTVAANYEFTERFSMGLTYSETGWESLREVRIDFVNPDADSVEDFSWSDTRFMSIGGEYKLNDAWTVRAGYAYDETPTTFATRTPRLPDEDRKWYSLGATWQLSEALGINLAYTRIEPDTPQIGIITPAAQGGQRLFGQFEGGADLYGISAQYKF</sequence>
<dbReference type="InterPro" id="IPR005017">
    <property type="entry name" value="OMPP1/FadL/TodX"/>
</dbReference>
<comment type="subcellular location">
    <subcellularLocation>
        <location evidence="1">Cell outer membrane</location>
        <topology evidence="1">Multi-pass membrane protein</topology>
    </subcellularLocation>
</comment>
<name>A0ABW2YPG7_9GAMM</name>
<evidence type="ECO:0000313" key="9">
    <source>
        <dbReference type="EMBL" id="MFD0740325.1"/>
    </source>
</evidence>
<dbReference type="PANTHER" id="PTHR35093">
    <property type="entry name" value="OUTER MEMBRANE PROTEIN NMB0088-RELATED"/>
    <property type="match status" value="1"/>
</dbReference>
<comment type="caution">
    <text evidence="9">The sequence shown here is derived from an EMBL/GenBank/DDBJ whole genome shotgun (WGS) entry which is preliminary data.</text>
</comment>
<dbReference type="Pfam" id="PF03349">
    <property type="entry name" value="Toluene_X"/>
    <property type="match status" value="1"/>
</dbReference>
<keyword evidence="3" id="KW-1134">Transmembrane beta strand</keyword>
<dbReference type="EMBL" id="JBHTIH010000007">
    <property type="protein sequence ID" value="MFD0740325.1"/>
    <property type="molecule type" value="Genomic_DNA"/>
</dbReference>
<keyword evidence="10" id="KW-1185">Reference proteome</keyword>
<evidence type="ECO:0000256" key="3">
    <source>
        <dbReference type="ARBA" id="ARBA00022452"/>
    </source>
</evidence>